<protein>
    <submittedName>
        <fullName evidence="2">Putative ovule protein</fullName>
    </submittedName>
</protein>
<dbReference type="EMBL" id="GEDG01020803">
    <property type="protein sequence ID" value="JAP18831.1"/>
    <property type="molecule type" value="Transcribed_RNA"/>
</dbReference>
<proteinExistence type="predicted"/>
<evidence type="ECO:0000256" key="1">
    <source>
        <dbReference type="SAM" id="Phobius"/>
    </source>
</evidence>
<feature type="transmembrane region" description="Helical" evidence="1">
    <location>
        <begin position="12"/>
        <end position="31"/>
    </location>
</feature>
<dbReference type="AlphaFoldDB" id="A0A0V0HEL2"/>
<accession>A0A0V0HEL2</accession>
<keyword evidence="1" id="KW-0812">Transmembrane</keyword>
<reference evidence="2" key="1">
    <citation type="submission" date="2015-12" db="EMBL/GenBank/DDBJ databases">
        <title>Gene expression during late stages of embryo sac development: a critical building block for successful pollen-pistil interactions.</title>
        <authorList>
            <person name="Liu Y."/>
            <person name="Joly V."/>
            <person name="Sabar M."/>
            <person name="Matton D.P."/>
        </authorList>
    </citation>
    <scope>NUCLEOTIDE SEQUENCE</scope>
</reference>
<name>A0A0V0HEL2_SOLCH</name>
<keyword evidence="1" id="KW-0472">Membrane</keyword>
<sequence>MLKFPFAVKSEPFNHLCILILVWLLVIYHIFGPNNIKFNHYFNYQTKFCCPNFWRFMECLIILHTIKKLFK</sequence>
<organism evidence="2">
    <name type="scientific">Solanum chacoense</name>
    <name type="common">Chaco potato</name>
    <dbReference type="NCBI Taxonomy" id="4108"/>
    <lineage>
        <taxon>Eukaryota</taxon>
        <taxon>Viridiplantae</taxon>
        <taxon>Streptophyta</taxon>
        <taxon>Embryophyta</taxon>
        <taxon>Tracheophyta</taxon>
        <taxon>Spermatophyta</taxon>
        <taxon>Magnoliopsida</taxon>
        <taxon>eudicotyledons</taxon>
        <taxon>Gunneridae</taxon>
        <taxon>Pentapetalae</taxon>
        <taxon>asterids</taxon>
        <taxon>lamiids</taxon>
        <taxon>Solanales</taxon>
        <taxon>Solanaceae</taxon>
        <taxon>Solanoideae</taxon>
        <taxon>Solaneae</taxon>
        <taxon>Solanum</taxon>
    </lineage>
</organism>
<keyword evidence="1" id="KW-1133">Transmembrane helix</keyword>
<evidence type="ECO:0000313" key="2">
    <source>
        <dbReference type="EMBL" id="JAP18831.1"/>
    </source>
</evidence>